<proteinExistence type="predicted"/>
<dbReference type="SUPFAM" id="SSF57863">
    <property type="entry name" value="ArfGap/RecO-like zinc finger"/>
    <property type="match status" value="1"/>
</dbReference>
<dbReference type="Pfam" id="PF11967">
    <property type="entry name" value="RecO_N"/>
    <property type="match status" value="1"/>
</dbReference>
<dbReference type="STRING" id="889378.Spiaf_1440"/>
<dbReference type="NCBIfam" id="TIGR00613">
    <property type="entry name" value="reco"/>
    <property type="match status" value="1"/>
</dbReference>
<dbReference type="SUPFAM" id="SSF50249">
    <property type="entry name" value="Nucleic acid-binding proteins"/>
    <property type="match status" value="1"/>
</dbReference>
<evidence type="ECO:0000256" key="2">
    <source>
        <dbReference type="ARBA" id="ARBA00023172"/>
    </source>
</evidence>
<reference evidence="6" key="1">
    <citation type="journal article" date="2013" name="Stand. Genomic Sci.">
        <title>Complete genome sequence of the halophilic bacterium Spirochaeta africana type strain (Z-7692(T)) from the alkaline Lake Magadi in the East African Rift.</title>
        <authorList>
            <person name="Liolos K."/>
            <person name="Abt B."/>
            <person name="Scheuner C."/>
            <person name="Teshima H."/>
            <person name="Held B."/>
            <person name="Lapidus A."/>
            <person name="Nolan M."/>
            <person name="Lucas S."/>
            <person name="Deshpande S."/>
            <person name="Cheng J.F."/>
            <person name="Tapia R."/>
            <person name="Goodwin L.A."/>
            <person name="Pitluck S."/>
            <person name="Pagani I."/>
            <person name="Ivanova N."/>
            <person name="Mavromatis K."/>
            <person name="Mikhailova N."/>
            <person name="Huntemann M."/>
            <person name="Pati A."/>
            <person name="Chen A."/>
            <person name="Palaniappan K."/>
            <person name="Land M."/>
            <person name="Rohde M."/>
            <person name="Tindall B.J."/>
            <person name="Detter J.C."/>
            <person name="Goker M."/>
            <person name="Bristow J."/>
            <person name="Eisen J.A."/>
            <person name="Markowitz V."/>
            <person name="Hugenholtz P."/>
            <person name="Woyke T."/>
            <person name="Klenk H.P."/>
            <person name="Kyrpides N.C."/>
        </authorList>
    </citation>
    <scope>NUCLEOTIDE SEQUENCE</scope>
    <source>
        <strain evidence="6">ATCC 700263 / DSM 8902 / Z-7692</strain>
    </source>
</reference>
<organism evidence="5 6">
    <name type="scientific">Spirochaeta africana (strain ATCC 700263 / DSM 8902 / Z-7692)</name>
    <dbReference type="NCBI Taxonomy" id="889378"/>
    <lineage>
        <taxon>Bacteria</taxon>
        <taxon>Pseudomonadati</taxon>
        <taxon>Spirochaetota</taxon>
        <taxon>Spirochaetia</taxon>
        <taxon>Spirochaetales</taxon>
        <taxon>Spirochaetaceae</taxon>
        <taxon>Spirochaeta</taxon>
    </lineage>
</organism>
<name>H9UJ10_SPIAZ</name>
<evidence type="ECO:0000259" key="4">
    <source>
        <dbReference type="Pfam" id="PF11967"/>
    </source>
</evidence>
<dbReference type="EMBL" id="CP003282">
    <property type="protein sequence ID" value="AFG37503.1"/>
    <property type="molecule type" value="Genomic_DNA"/>
</dbReference>
<keyword evidence="6" id="KW-1185">Reference proteome</keyword>
<dbReference type="HOGENOM" id="CLU_1260794_0_0_12"/>
<evidence type="ECO:0000313" key="6">
    <source>
        <dbReference type="Proteomes" id="UP000007383"/>
    </source>
</evidence>
<dbReference type="PATRIC" id="fig|889378.3.peg.1433"/>
<gene>
    <name evidence="5" type="ordered locus">Spiaf_1440</name>
</gene>
<dbReference type="InterPro" id="IPR012340">
    <property type="entry name" value="NA-bd_OB-fold"/>
</dbReference>
<dbReference type="GO" id="GO:0043590">
    <property type="term" value="C:bacterial nucleoid"/>
    <property type="evidence" value="ECO:0007669"/>
    <property type="project" value="TreeGrafter"/>
</dbReference>
<dbReference type="KEGG" id="sfc:Spiaf_1440"/>
<dbReference type="Proteomes" id="UP000007383">
    <property type="component" value="Chromosome"/>
</dbReference>
<dbReference type="PANTHER" id="PTHR33991">
    <property type="entry name" value="DNA REPAIR PROTEIN RECO"/>
    <property type="match status" value="1"/>
</dbReference>
<keyword evidence="1" id="KW-0227">DNA damage</keyword>
<feature type="domain" description="DNA replication/recombination mediator RecO N-terminal" evidence="4">
    <location>
        <begin position="5"/>
        <end position="63"/>
    </location>
</feature>
<evidence type="ECO:0000256" key="3">
    <source>
        <dbReference type="ARBA" id="ARBA00023204"/>
    </source>
</evidence>
<evidence type="ECO:0000313" key="5">
    <source>
        <dbReference type="EMBL" id="AFG37503.1"/>
    </source>
</evidence>
<dbReference type="Gene3D" id="2.40.50.140">
    <property type="entry name" value="Nucleic acid-binding proteins"/>
    <property type="match status" value="1"/>
</dbReference>
<dbReference type="RefSeq" id="WP_014455487.1">
    <property type="nucleotide sequence ID" value="NC_017098.1"/>
</dbReference>
<evidence type="ECO:0000256" key="1">
    <source>
        <dbReference type="ARBA" id="ARBA00022763"/>
    </source>
</evidence>
<keyword evidence="2" id="KW-0233">DNA recombination</keyword>
<sequence length="219" mass="24721">MERNQRFTAVILKQRPVGETHAGLTILSPSQGLVSVIAHGVHSVRGSLRGKIAPFTIAEFDIYHDPVKNRRKVADMVIDTQLPGIRENIERFYTASLWAEIILKTHGGGEAAGFVYSLLTESLRLLDECRPEQIRRLSIQFLLHWLDGVGGIDERYLHRLPAPVLAYVHQSLMSELPPMLGSLLVEDHEKRLLGWCYRLLRSEIELDLNTLRTGVGIIV</sequence>
<dbReference type="PANTHER" id="PTHR33991:SF1">
    <property type="entry name" value="DNA REPAIR PROTEIN RECO"/>
    <property type="match status" value="1"/>
</dbReference>
<dbReference type="InterPro" id="IPR022572">
    <property type="entry name" value="DNA_rep/recomb_RecO_N"/>
</dbReference>
<dbReference type="eggNOG" id="COG1381">
    <property type="taxonomic scope" value="Bacteria"/>
</dbReference>
<keyword evidence="3" id="KW-0234">DNA repair</keyword>
<dbReference type="InterPro" id="IPR003717">
    <property type="entry name" value="RecO"/>
</dbReference>
<dbReference type="GO" id="GO:0006302">
    <property type="term" value="P:double-strand break repair"/>
    <property type="evidence" value="ECO:0007669"/>
    <property type="project" value="TreeGrafter"/>
</dbReference>
<accession>H9UJ10</accession>
<dbReference type="OrthoDB" id="368293at2"/>
<dbReference type="GO" id="GO:0006310">
    <property type="term" value="P:DNA recombination"/>
    <property type="evidence" value="ECO:0007669"/>
    <property type="project" value="UniProtKB-KW"/>
</dbReference>
<dbReference type="InterPro" id="IPR037278">
    <property type="entry name" value="ARFGAP/RecO"/>
</dbReference>
<dbReference type="AlphaFoldDB" id="H9UJ10"/>
<protein>
    <submittedName>
        <fullName evidence="5">DNA repair protein RecO</fullName>
    </submittedName>
</protein>